<feature type="transmembrane region" description="Helical" evidence="2">
    <location>
        <begin position="157"/>
        <end position="178"/>
    </location>
</feature>
<dbReference type="AlphaFoldDB" id="A0A5Q0L6A4"/>
<evidence type="ECO:0000313" key="4">
    <source>
        <dbReference type="EMBL" id="QFZ72294.1"/>
    </source>
</evidence>
<dbReference type="Pfam" id="PF13560">
    <property type="entry name" value="HTH_31"/>
    <property type="match status" value="1"/>
</dbReference>
<dbReference type="GO" id="GO:0003677">
    <property type="term" value="F:DNA binding"/>
    <property type="evidence" value="ECO:0007669"/>
    <property type="project" value="InterPro"/>
</dbReference>
<name>A0A5Q0L6A4_9ACTN</name>
<dbReference type="Proteomes" id="UP000326179">
    <property type="component" value="Chromosome"/>
</dbReference>
<accession>A0A5Q0L6A4</accession>
<reference evidence="4 5" key="1">
    <citation type="submission" date="2019-10" db="EMBL/GenBank/DDBJ databases">
        <title>A novel species.</title>
        <authorList>
            <person name="Gao J."/>
        </authorList>
    </citation>
    <scope>NUCLEOTIDE SEQUENCE [LARGE SCALE GENOMIC DNA]</scope>
    <source>
        <strain evidence="4 5">QMT-28</strain>
    </source>
</reference>
<dbReference type="InterPro" id="IPR002477">
    <property type="entry name" value="Peptidoglycan-bd-like"/>
</dbReference>
<dbReference type="SUPFAM" id="SSF47413">
    <property type="entry name" value="lambda repressor-like DNA-binding domains"/>
    <property type="match status" value="1"/>
</dbReference>
<dbReference type="CDD" id="cd00093">
    <property type="entry name" value="HTH_XRE"/>
    <property type="match status" value="1"/>
</dbReference>
<keyword evidence="5" id="KW-1185">Reference proteome</keyword>
<feature type="compositionally biased region" description="Low complexity" evidence="1">
    <location>
        <begin position="134"/>
        <end position="147"/>
    </location>
</feature>
<feature type="domain" description="HTH cro/C1-type" evidence="3">
    <location>
        <begin position="21"/>
        <end position="76"/>
    </location>
</feature>
<gene>
    <name evidence="4" type="ORF">GFH48_02590</name>
</gene>
<dbReference type="KEGG" id="sfy:GFH48_02590"/>
<keyword evidence="2" id="KW-0812">Transmembrane</keyword>
<organism evidence="4 5">
    <name type="scientific">Streptomyces fagopyri</name>
    <dbReference type="NCBI Taxonomy" id="2662397"/>
    <lineage>
        <taxon>Bacteria</taxon>
        <taxon>Bacillati</taxon>
        <taxon>Actinomycetota</taxon>
        <taxon>Actinomycetes</taxon>
        <taxon>Kitasatosporales</taxon>
        <taxon>Streptomycetaceae</taxon>
        <taxon>Streptomyces</taxon>
    </lineage>
</organism>
<evidence type="ECO:0000256" key="1">
    <source>
        <dbReference type="SAM" id="MobiDB-lite"/>
    </source>
</evidence>
<dbReference type="SMART" id="SM00530">
    <property type="entry name" value="HTH_XRE"/>
    <property type="match status" value="1"/>
</dbReference>
<dbReference type="InterPro" id="IPR036365">
    <property type="entry name" value="PGBD-like_sf"/>
</dbReference>
<proteinExistence type="predicted"/>
<dbReference type="InterPro" id="IPR010982">
    <property type="entry name" value="Lambda_DNA-bd_dom_sf"/>
</dbReference>
<evidence type="ECO:0000313" key="5">
    <source>
        <dbReference type="Proteomes" id="UP000326179"/>
    </source>
</evidence>
<evidence type="ECO:0000259" key="3">
    <source>
        <dbReference type="SMART" id="SM00530"/>
    </source>
</evidence>
<feature type="region of interest" description="Disordered" evidence="1">
    <location>
        <begin position="89"/>
        <end position="147"/>
    </location>
</feature>
<evidence type="ECO:0000256" key="2">
    <source>
        <dbReference type="SAM" id="Phobius"/>
    </source>
</evidence>
<dbReference type="InterPro" id="IPR001387">
    <property type="entry name" value="Cro/C1-type_HTH"/>
</dbReference>
<dbReference type="RefSeq" id="WP_153286664.1">
    <property type="nucleotide sequence ID" value="NZ_CP045643.1"/>
</dbReference>
<keyword evidence="2" id="KW-0472">Membrane</keyword>
<dbReference type="Gene3D" id="1.10.260.40">
    <property type="entry name" value="lambda repressor-like DNA-binding domains"/>
    <property type="match status" value="1"/>
</dbReference>
<dbReference type="SUPFAM" id="SSF47090">
    <property type="entry name" value="PGBD-like"/>
    <property type="match status" value="1"/>
</dbReference>
<dbReference type="Gene3D" id="1.10.101.10">
    <property type="entry name" value="PGBD-like superfamily/PGBD"/>
    <property type="match status" value="1"/>
</dbReference>
<dbReference type="InterPro" id="IPR036366">
    <property type="entry name" value="PGBDSf"/>
</dbReference>
<sequence>MPRFKALPAELDPCARQLVEQLRQLKDHSELTMRQLAAKTGYSAKSWERYLGGTVLPPQEAVEALARITGADPIPLLALHEIAADTRDSRRAKAVVQPRSTAQPQQGQQRQEGEGREEGEQEQQATSAGPLPEVPATPVALTAPPATGPAPGRFPHFALTACVVALTVALLAALLLMLRLGDDGAPAAVAAAPRTTAASPPPSYTCRITRVDGGWSAGVNNGRNSEISYGATGVDVAEAQCLLRRAGISPGGIDGMFGPLTLRAVKTFQQRAGLDVDGMLGPRSWKALRG</sequence>
<dbReference type="Pfam" id="PF01471">
    <property type="entry name" value="PG_binding_1"/>
    <property type="match status" value="1"/>
</dbReference>
<dbReference type="EMBL" id="CP045643">
    <property type="protein sequence ID" value="QFZ72294.1"/>
    <property type="molecule type" value="Genomic_DNA"/>
</dbReference>
<protein>
    <submittedName>
        <fullName evidence="4">Helix-turn-helix domain-containing protein</fullName>
    </submittedName>
</protein>
<keyword evidence="2" id="KW-1133">Transmembrane helix</keyword>